<sequence>MSPSWTKTEKLMNGTIWITIYRSTRSRLVVVVGDVPGPMVKGCISFVTETDCDDGLPHTVEHLVFKGSKNYPYSGFLDMIANRCMASGAGGFTCQDHTFYTLNSDSQFATEIHHIDGNGENAGVVYCEMKDLESKMAILMDRKKTEVLYPSGNPYRADVGGRLKNLRETCTVDRVGLLDLFGYEPTNFMEKVAFEVMFEYMSDSPMSPLQREFVLIDKPLANRVGFQVEVKTTSLIQVTFNGVPTECLNDVKKSMDKIVEKHTQDKTWDMERIDFLIARAIQNKIKDMEERPDFQIFRHMIGHQLYDNSEEELRTRMNELEFIRRLRSEPASFWSGLVKKYFTKPHVAVIGIPSEKMVEQVAKEEKARLEQQRQKLGKEGIKSCGEKICCAMEENTSRKPDAELLQQLIVKKLEAFDRFPVDAKCNVGGSPASQSVAKFLEQFPFPTTVHNCPTKFVELFLLLDSSALTVEQRAWLCLYNELLFESPAIINGELKSAEDVAKLYTKDLIEHSVEVGISSIDSIISLTSPMSFFDKFVVLRIVVDAETSFSNLAKWAEIFTTDIVFDAQRVKQCAKKLSSDAREKSRNGGAVVNTAVASMIYHSNTNSRMYDVLVLEKFHKKVAMLCDSQPTFVIEKLEEVRFTLLSAGINAHFVCNVDLIEDALLVPHQWSFVEKYSGKSEKFTVVAGESLQPGFVRRKLLLGVSGTESSFIYQTSIVDCGLIGEELIPTMIFAQYLSQYEGPLWRGIRGEGLAYGAKIRVHPEKRTISLSLTRCAEPVRAYERAKQIVINVLKNGVLTESEFEAAKRSLICEMVKYEQTVTGAGRLSVIEHIRGSSLNNRRQFYESVWTATIQDVLLKGGPEVAKLFEDYALAIAVHPSKISEIMSAFPDIEETAVSSLNSHIPTSLA</sequence>
<dbReference type="PANTHER" id="PTHR43016:SF16">
    <property type="entry name" value="METALLOPROTEASE, PUTATIVE (AFU_ORTHOLOGUE AFUA_4G07610)-RELATED"/>
    <property type="match status" value="1"/>
</dbReference>
<proteinExistence type="predicted"/>
<evidence type="ECO:0008006" key="3">
    <source>
        <dbReference type="Google" id="ProtNLM"/>
    </source>
</evidence>
<protein>
    <recommendedName>
        <fullName evidence="3">Peptidase M16 inactive domain protein</fullName>
    </recommendedName>
</protein>
<dbReference type="InterPro" id="IPR011249">
    <property type="entry name" value="Metalloenz_LuxS/M16"/>
</dbReference>
<comment type="caution">
    <text evidence="1">The sequence shown here is derived from an EMBL/GenBank/DDBJ whole genome shotgun (WGS) entry which is preliminary data.</text>
</comment>
<dbReference type="Gene3D" id="3.30.830.10">
    <property type="entry name" value="Metalloenzyme, LuxS/M16 peptidase-like"/>
    <property type="match status" value="5"/>
</dbReference>
<organism evidence="1 2">
    <name type="scientific">Necator americanus</name>
    <name type="common">Human hookworm</name>
    <dbReference type="NCBI Taxonomy" id="51031"/>
    <lineage>
        <taxon>Eukaryota</taxon>
        <taxon>Metazoa</taxon>
        <taxon>Ecdysozoa</taxon>
        <taxon>Nematoda</taxon>
        <taxon>Chromadorea</taxon>
        <taxon>Rhabditida</taxon>
        <taxon>Rhabditina</taxon>
        <taxon>Rhabditomorpha</taxon>
        <taxon>Strongyloidea</taxon>
        <taxon>Ancylostomatidae</taxon>
        <taxon>Bunostominae</taxon>
        <taxon>Necator</taxon>
    </lineage>
</organism>
<evidence type="ECO:0000313" key="2">
    <source>
        <dbReference type="Proteomes" id="UP001303046"/>
    </source>
</evidence>
<dbReference type="Proteomes" id="UP001303046">
    <property type="component" value="Unassembled WGS sequence"/>
</dbReference>
<dbReference type="PANTHER" id="PTHR43016">
    <property type="entry name" value="PRESEQUENCE PROTEASE"/>
    <property type="match status" value="1"/>
</dbReference>
<reference evidence="1 2" key="1">
    <citation type="submission" date="2023-08" db="EMBL/GenBank/DDBJ databases">
        <title>A Necator americanus chromosomal reference genome.</title>
        <authorList>
            <person name="Ilik V."/>
            <person name="Petrzelkova K.J."/>
            <person name="Pardy F."/>
            <person name="Fuh T."/>
            <person name="Niatou-Singa F.S."/>
            <person name="Gouil Q."/>
            <person name="Baker L."/>
            <person name="Ritchie M.E."/>
            <person name="Jex A.R."/>
            <person name="Gazzola D."/>
            <person name="Li H."/>
            <person name="Toshio Fujiwara R."/>
            <person name="Zhan B."/>
            <person name="Aroian R.V."/>
            <person name="Pafco B."/>
            <person name="Schwarz E.M."/>
        </authorList>
    </citation>
    <scope>NUCLEOTIDE SEQUENCE [LARGE SCALE GENOMIC DNA]</scope>
    <source>
        <strain evidence="1 2">Aroian</strain>
        <tissue evidence="1">Whole animal</tissue>
    </source>
</reference>
<gene>
    <name evidence="1" type="primary">Necator_chrIII.g13189</name>
    <name evidence="1" type="ORF">RB195_012422</name>
</gene>
<dbReference type="SUPFAM" id="SSF63411">
    <property type="entry name" value="LuxS/MPP-like metallohydrolase"/>
    <property type="match status" value="3"/>
</dbReference>
<dbReference type="EMBL" id="JAVFWL010000003">
    <property type="protein sequence ID" value="KAK6746300.1"/>
    <property type="molecule type" value="Genomic_DNA"/>
</dbReference>
<accession>A0ABR1D702</accession>
<evidence type="ECO:0000313" key="1">
    <source>
        <dbReference type="EMBL" id="KAK6746300.1"/>
    </source>
</evidence>
<name>A0ABR1D702_NECAM</name>
<keyword evidence="2" id="KW-1185">Reference proteome</keyword>